<gene>
    <name evidence="4" type="ORF">GCM10011573_32000</name>
</gene>
<name>A0ABQ1PNK8_9ENTE</name>
<feature type="domain" description="Resolvase/invertase-type recombinase catalytic" evidence="3">
    <location>
        <begin position="2"/>
        <end position="137"/>
    </location>
</feature>
<dbReference type="PANTHER" id="PTHR30461">
    <property type="entry name" value="DNA-INVERTASE FROM LAMBDOID PROPHAGE"/>
    <property type="match status" value="1"/>
</dbReference>
<dbReference type="Pfam" id="PF00239">
    <property type="entry name" value="Resolvase"/>
    <property type="match status" value="1"/>
</dbReference>
<dbReference type="InterPro" id="IPR036162">
    <property type="entry name" value="Resolvase-like_N_sf"/>
</dbReference>
<dbReference type="PANTHER" id="PTHR30461:SF2">
    <property type="entry name" value="SERINE RECOMBINASE PINE-RELATED"/>
    <property type="match status" value="1"/>
</dbReference>
<evidence type="ECO:0000259" key="3">
    <source>
        <dbReference type="PROSITE" id="PS51736"/>
    </source>
</evidence>
<evidence type="ECO:0000256" key="2">
    <source>
        <dbReference type="ARBA" id="ARBA00023172"/>
    </source>
</evidence>
<dbReference type="InterPro" id="IPR006119">
    <property type="entry name" value="Resolv_N"/>
</dbReference>
<evidence type="ECO:0000313" key="4">
    <source>
        <dbReference type="EMBL" id="GGD00036.1"/>
    </source>
</evidence>
<organism evidence="4 5">
    <name type="scientific">Enterococcus wangshanyuanii</name>
    <dbReference type="NCBI Taxonomy" id="2005703"/>
    <lineage>
        <taxon>Bacteria</taxon>
        <taxon>Bacillati</taxon>
        <taxon>Bacillota</taxon>
        <taxon>Bacilli</taxon>
        <taxon>Lactobacillales</taxon>
        <taxon>Enterococcaceae</taxon>
        <taxon>Enterococcus</taxon>
    </lineage>
</organism>
<comment type="caution">
    <text evidence="4">The sequence shown here is derived from an EMBL/GenBank/DDBJ whole genome shotgun (WGS) entry which is preliminary data.</text>
</comment>
<evidence type="ECO:0000313" key="5">
    <source>
        <dbReference type="Proteomes" id="UP000630615"/>
    </source>
</evidence>
<keyword evidence="1" id="KW-0238">DNA-binding</keyword>
<dbReference type="InterPro" id="IPR050639">
    <property type="entry name" value="SSR_resolvase"/>
</dbReference>
<dbReference type="SUPFAM" id="SSF53041">
    <property type="entry name" value="Resolvase-like"/>
    <property type="match status" value="1"/>
</dbReference>
<keyword evidence="5" id="KW-1185">Reference proteome</keyword>
<dbReference type="PROSITE" id="PS51736">
    <property type="entry name" value="RECOMBINASES_3"/>
    <property type="match status" value="1"/>
</dbReference>
<dbReference type="EMBL" id="BMKI01000009">
    <property type="protein sequence ID" value="GGD00036.1"/>
    <property type="molecule type" value="Genomic_DNA"/>
</dbReference>
<accession>A0ABQ1PNK8</accession>
<evidence type="ECO:0000256" key="1">
    <source>
        <dbReference type="ARBA" id="ARBA00023125"/>
    </source>
</evidence>
<reference evidence="5" key="1">
    <citation type="journal article" date="2019" name="Int. J. Syst. Evol. Microbiol.">
        <title>The Global Catalogue of Microorganisms (GCM) 10K type strain sequencing project: providing services to taxonomists for standard genome sequencing and annotation.</title>
        <authorList>
            <consortium name="The Broad Institute Genomics Platform"/>
            <consortium name="The Broad Institute Genome Sequencing Center for Infectious Disease"/>
            <person name="Wu L."/>
            <person name="Ma J."/>
        </authorList>
    </citation>
    <scope>NUCLEOTIDE SEQUENCE [LARGE SCALE GENOMIC DNA]</scope>
    <source>
        <strain evidence="5">CGMCC 1.15942</strain>
    </source>
</reference>
<dbReference type="RefSeq" id="WP_088270044.1">
    <property type="nucleotide sequence ID" value="NZ_BMKI01000009.1"/>
</dbReference>
<protein>
    <submittedName>
        <fullName evidence="4">Resolvase</fullName>
    </submittedName>
</protein>
<dbReference type="SMART" id="SM00857">
    <property type="entry name" value="Resolvase"/>
    <property type="match status" value="1"/>
</dbReference>
<dbReference type="Gene3D" id="3.40.50.1390">
    <property type="entry name" value="Resolvase, N-terminal catalytic domain"/>
    <property type="match status" value="1"/>
</dbReference>
<sequence>MKLIGYARTTIIDNDLDAQISRLSTFGCDEIHHESFDVTDDKQLTSELESVLSKLQADDTLVICRLNRLGRSTRQLTELIQEFKGSGIHLVSLDDEIDTREPMGEIYFKTMNSLATMECNLIKERTLVGLNNARRKGKIGGRPKIDGRTVKRIRHLYHEKRETIQFIASKCNVSIGTCYKYINLTETEAAKFSQ</sequence>
<dbReference type="Proteomes" id="UP000630615">
    <property type="component" value="Unassembled WGS sequence"/>
</dbReference>
<dbReference type="CDD" id="cd03768">
    <property type="entry name" value="SR_ResInv"/>
    <property type="match status" value="1"/>
</dbReference>
<proteinExistence type="predicted"/>
<keyword evidence="2" id="KW-0233">DNA recombination</keyword>